<evidence type="ECO:0000256" key="1">
    <source>
        <dbReference type="ARBA" id="ARBA00004651"/>
    </source>
</evidence>
<dbReference type="Proteomes" id="UP001431572">
    <property type="component" value="Chromosome 2"/>
</dbReference>
<keyword evidence="7 8" id="KW-0472">Membrane</keyword>
<name>A0ABY9B6Q8_9CHLR</name>
<dbReference type="InterPro" id="IPR007227">
    <property type="entry name" value="Cell_shape_determining_MreD"/>
</dbReference>
<feature type="transmembrane region" description="Helical" evidence="8">
    <location>
        <begin position="129"/>
        <end position="148"/>
    </location>
</feature>
<keyword evidence="5" id="KW-0133">Cell shape</keyword>
<proteinExistence type="inferred from homology"/>
<gene>
    <name evidence="9" type="primary">mreD</name>
    <name evidence="9" type="ORF">OZ401_004506</name>
</gene>
<organism evidence="9 10">
    <name type="scientific">Candidatus Chlorohelix allophototropha</name>
    <dbReference type="NCBI Taxonomy" id="3003348"/>
    <lineage>
        <taxon>Bacteria</taxon>
        <taxon>Bacillati</taxon>
        <taxon>Chloroflexota</taxon>
        <taxon>Chloroflexia</taxon>
        <taxon>Candidatus Chloroheliales</taxon>
        <taxon>Candidatus Chloroheliaceae</taxon>
        <taxon>Candidatus Chlorohelix</taxon>
    </lineage>
</organism>
<evidence type="ECO:0000256" key="8">
    <source>
        <dbReference type="SAM" id="Phobius"/>
    </source>
</evidence>
<dbReference type="RefSeq" id="WP_341470789.1">
    <property type="nucleotide sequence ID" value="NZ_CP128400.1"/>
</dbReference>
<keyword evidence="10" id="KW-1185">Reference proteome</keyword>
<feature type="transmembrane region" description="Helical" evidence="8">
    <location>
        <begin position="28"/>
        <end position="50"/>
    </location>
</feature>
<evidence type="ECO:0000256" key="6">
    <source>
        <dbReference type="ARBA" id="ARBA00022989"/>
    </source>
</evidence>
<evidence type="ECO:0000256" key="2">
    <source>
        <dbReference type="ARBA" id="ARBA00007776"/>
    </source>
</evidence>
<keyword evidence="4 8" id="KW-0812">Transmembrane</keyword>
<reference evidence="9" key="1">
    <citation type="journal article" date="2024" name="Nature">
        <title>Anoxygenic phototroph of the Chloroflexota uses a type I reaction centre.</title>
        <authorList>
            <person name="Tsuji J.M."/>
            <person name="Shaw N.A."/>
            <person name="Nagashima S."/>
            <person name="Venkiteswaran J.J."/>
            <person name="Schiff S.L."/>
            <person name="Watanabe T."/>
            <person name="Fukui M."/>
            <person name="Hanada S."/>
            <person name="Tank M."/>
            <person name="Neufeld J.D."/>
        </authorList>
    </citation>
    <scope>NUCLEOTIDE SEQUENCE</scope>
    <source>
        <strain evidence="9">L227-S17</strain>
    </source>
</reference>
<dbReference type="EMBL" id="CP128400">
    <property type="protein sequence ID" value="WJW68884.1"/>
    <property type="molecule type" value="Genomic_DNA"/>
</dbReference>
<evidence type="ECO:0000256" key="5">
    <source>
        <dbReference type="ARBA" id="ARBA00022960"/>
    </source>
</evidence>
<keyword evidence="3" id="KW-1003">Cell membrane</keyword>
<feature type="transmembrane region" description="Helical" evidence="8">
    <location>
        <begin position="62"/>
        <end position="82"/>
    </location>
</feature>
<accession>A0ABY9B6Q8</accession>
<sequence length="159" mass="17454">MIFVFVLVQAHFLPGLLPAQNDLLPDLSLLLAISWGLLLEWTWALPLAFFTGLALDISSASLLPIGMQALLFSIVILFVTLVSQDFIHSSALRAVTVSLFAALGYRIMLLLAGQLLGYNTFQVQNFTQVVLPVSFIDAAIMLGIFVIVRRLSKYGASRE</sequence>
<evidence type="ECO:0000256" key="3">
    <source>
        <dbReference type="ARBA" id="ARBA00022475"/>
    </source>
</evidence>
<evidence type="ECO:0000313" key="10">
    <source>
        <dbReference type="Proteomes" id="UP001431572"/>
    </source>
</evidence>
<evidence type="ECO:0000256" key="7">
    <source>
        <dbReference type="ARBA" id="ARBA00023136"/>
    </source>
</evidence>
<comment type="similarity">
    <text evidence="2">Belongs to the MreD family.</text>
</comment>
<evidence type="ECO:0000313" key="9">
    <source>
        <dbReference type="EMBL" id="WJW68884.1"/>
    </source>
</evidence>
<protein>
    <submittedName>
        <fullName evidence="9">Rod shape-determining protein MreD</fullName>
    </submittedName>
</protein>
<feature type="transmembrane region" description="Helical" evidence="8">
    <location>
        <begin position="94"/>
        <end position="117"/>
    </location>
</feature>
<keyword evidence="6 8" id="KW-1133">Transmembrane helix</keyword>
<evidence type="ECO:0000256" key="4">
    <source>
        <dbReference type="ARBA" id="ARBA00022692"/>
    </source>
</evidence>
<dbReference type="NCBIfam" id="TIGR03426">
    <property type="entry name" value="shape_MreD"/>
    <property type="match status" value="1"/>
</dbReference>
<comment type="subcellular location">
    <subcellularLocation>
        <location evidence="1">Cell membrane</location>
        <topology evidence="1">Multi-pass membrane protein</topology>
    </subcellularLocation>
</comment>